<dbReference type="Gene3D" id="1.10.8.60">
    <property type="match status" value="1"/>
</dbReference>
<dbReference type="KEGG" id="schy:GVO57_12760"/>
<dbReference type="RefSeq" id="WP_160593547.1">
    <property type="nucleotide sequence ID" value="NZ_CP047895.1"/>
</dbReference>
<evidence type="ECO:0000313" key="2">
    <source>
        <dbReference type="Proteomes" id="UP000464468"/>
    </source>
</evidence>
<sequence>MSQMALPLGWPAEERQEDFIVAEVNAQAVRHLDHWGTWPVMATILVGPRKSGRSLLGRLFARSSGGRLFDDAERRPEDELFHAWNAAQTDRRPLLIIADQPPPAWRVRLPDLRSRLAATPVVRIDEPDEAMTAALIDKLLAQRGLACPPDLAPWLGARIERSYVGILRAVDLLDEAALAKRVRISVRLARDLFGHKQEDLF</sequence>
<dbReference type="Gene3D" id="3.40.50.300">
    <property type="entry name" value="P-loop containing nucleotide triphosphate hydrolases"/>
    <property type="match status" value="1"/>
</dbReference>
<gene>
    <name evidence="1" type="ORF">GVO57_12760</name>
</gene>
<organism evidence="1 2">
    <name type="scientific">Sphingomonas changnyeongensis</name>
    <dbReference type="NCBI Taxonomy" id="2698679"/>
    <lineage>
        <taxon>Bacteria</taxon>
        <taxon>Pseudomonadati</taxon>
        <taxon>Pseudomonadota</taxon>
        <taxon>Alphaproteobacteria</taxon>
        <taxon>Sphingomonadales</taxon>
        <taxon>Sphingomonadaceae</taxon>
        <taxon>Sphingomonas</taxon>
    </lineage>
</organism>
<name>A0A7Z2S8K3_9SPHN</name>
<proteinExistence type="predicted"/>
<dbReference type="Proteomes" id="UP000464468">
    <property type="component" value="Chromosome"/>
</dbReference>
<dbReference type="InterPro" id="IPR027417">
    <property type="entry name" value="P-loop_NTPase"/>
</dbReference>
<dbReference type="AlphaFoldDB" id="A0A7Z2S8K3"/>
<dbReference type="SUPFAM" id="SSF52540">
    <property type="entry name" value="P-loop containing nucleoside triphosphate hydrolases"/>
    <property type="match status" value="1"/>
</dbReference>
<evidence type="ECO:0000313" key="1">
    <source>
        <dbReference type="EMBL" id="QHL91516.1"/>
    </source>
</evidence>
<keyword evidence="2" id="KW-1185">Reference proteome</keyword>
<protein>
    <submittedName>
        <fullName evidence="1">Chromosomal replication initiator DnaA</fullName>
    </submittedName>
</protein>
<accession>A0A7Z2S8K3</accession>
<reference evidence="1 2" key="1">
    <citation type="submission" date="2020-01" db="EMBL/GenBank/DDBJ databases">
        <title>Sphingomonas sp. C33 whole genome sequece.</title>
        <authorList>
            <person name="Park C."/>
        </authorList>
    </citation>
    <scope>NUCLEOTIDE SEQUENCE [LARGE SCALE GENOMIC DNA]</scope>
    <source>
        <strain evidence="1 2">C33</strain>
    </source>
</reference>
<dbReference type="EMBL" id="CP047895">
    <property type="protein sequence ID" value="QHL91516.1"/>
    <property type="molecule type" value="Genomic_DNA"/>
</dbReference>